<dbReference type="Proteomes" id="UP000886860">
    <property type="component" value="Unassembled WGS sequence"/>
</dbReference>
<dbReference type="Pfam" id="PF00533">
    <property type="entry name" value="BRCT"/>
    <property type="match status" value="1"/>
</dbReference>
<comment type="caution">
    <text evidence="12">Lacks conserved residue(s) required for the propagation of feature annotation.</text>
</comment>
<dbReference type="Pfam" id="PF01653">
    <property type="entry name" value="DNA_ligase_aden"/>
    <property type="match status" value="1"/>
</dbReference>
<keyword evidence="10 12" id="KW-0464">Manganese</keyword>
<dbReference type="GO" id="GO:0006281">
    <property type="term" value="P:DNA repair"/>
    <property type="evidence" value="ECO:0007669"/>
    <property type="project" value="UniProtKB-KW"/>
</dbReference>
<comment type="function">
    <text evidence="1 12">DNA ligase that catalyzes the formation of phosphodiester linkages between 5'-phosphoryl and 3'-hydroxyl groups in double-stranded DNA using NAD as a coenzyme and as the energy source for the reaction. It is essential for DNA replication and repair of damaged DNA.</text>
</comment>
<evidence type="ECO:0000256" key="3">
    <source>
        <dbReference type="ARBA" id="ARBA00022705"/>
    </source>
</evidence>
<dbReference type="AlphaFoldDB" id="A0A9D1GGT5"/>
<keyword evidence="2 12" id="KW-0436">Ligase</keyword>
<dbReference type="CDD" id="cd17748">
    <property type="entry name" value="BRCT_DNA_ligase_like"/>
    <property type="match status" value="1"/>
</dbReference>
<dbReference type="GO" id="GO:0006260">
    <property type="term" value="P:DNA replication"/>
    <property type="evidence" value="ECO:0007669"/>
    <property type="project" value="UniProtKB-KW"/>
</dbReference>
<name>A0A9D1GGT5_9FIRM</name>
<dbReference type="Gene3D" id="3.40.50.10190">
    <property type="entry name" value="BRCT domain"/>
    <property type="match status" value="1"/>
</dbReference>
<keyword evidence="5 12" id="KW-0227">DNA damage</keyword>
<dbReference type="InterPro" id="IPR013839">
    <property type="entry name" value="DNAligase_adenylation"/>
</dbReference>
<dbReference type="SMART" id="SM00532">
    <property type="entry name" value="LIGANc"/>
    <property type="match status" value="1"/>
</dbReference>
<dbReference type="NCBIfam" id="NF005932">
    <property type="entry name" value="PRK07956.1"/>
    <property type="match status" value="1"/>
</dbReference>
<dbReference type="GO" id="GO:0003677">
    <property type="term" value="F:DNA binding"/>
    <property type="evidence" value="ECO:0007669"/>
    <property type="project" value="InterPro"/>
</dbReference>
<dbReference type="InterPro" id="IPR001357">
    <property type="entry name" value="BRCT_dom"/>
</dbReference>
<evidence type="ECO:0000256" key="7">
    <source>
        <dbReference type="ARBA" id="ARBA00022842"/>
    </source>
</evidence>
<dbReference type="Gene3D" id="1.10.287.610">
    <property type="entry name" value="Helix hairpin bin"/>
    <property type="match status" value="1"/>
</dbReference>
<gene>
    <name evidence="12 14" type="primary">ligA</name>
    <name evidence="14" type="ORF">IAB60_00445</name>
</gene>
<evidence type="ECO:0000259" key="13">
    <source>
        <dbReference type="PROSITE" id="PS50172"/>
    </source>
</evidence>
<dbReference type="EMBL" id="DVKS01000011">
    <property type="protein sequence ID" value="HIT40566.1"/>
    <property type="molecule type" value="Genomic_DNA"/>
</dbReference>
<evidence type="ECO:0000313" key="15">
    <source>
        <dbReference type="Proteomes" id="UP000886860"/>
    </source>
</evidence>
<keyword evidence="6 12" id="KW-0862">Zinc</keyword>
<evidence type="ECO:0000256" key="9">
    <source>
        <dbReference type="ARBA" id="ARBA00023204"/>
    </source>
</evidence>
<dbReference type="GO" id="GO:0003911">
    <property type="term" value="F:DNA ligase (NAD+) activity"/>
    <property type="evidence" value="ECO:0007669"/>
    <property type="project" value="UniProtKB-UniRule"/>
</dbReference>
<protein>
    <recommendedName>
        <fullName evidence="12">DNA ligase</fullName>
        <ecNumber evidence="12">6.5.1.2</ecNumber>
    </recommendedName>
    <alternativeName>
        <fullName evidence="12">Polydeoxyribonucleotide synthase [NAD(+)]</fullName>
    </alternativeName>
</protein>
<feature type="binding site" evidence="12">
    <location>
        <position position="125"/>
    </location>
    <ligand>
        <name>NAD(+)</name>
        <dbReference type="ChEBI" id="CHEBI:57540"/>
    </ligand>
</feature>
<evidence type="ECO:0000313" key="14">
    <source>
        <dbReference type="EMBL" id="HIT40566.1"/>
    </source>
</evidence>
<dbReference type="SUPFAM" id="SSF52113">
    <property type="entry name" value="BRCT domain"/>
    <property type="match status" value="1"/>
</dbReference>
<comment type="caution">
    <text evidence="14">The sequence shown here is derived from an EMBL/GenBank/DDBJ whole genome shotgun (WGS) entry which is preliminary data.</text>
</comment>
<keyword evidence="8 12" id="KW-0520">NAD</keyword>
<evidence type="ECO:0000256" key="11">
    <source>
        <dbReference type="ARBA" id="ARBA00034005"/>
    </source>
</evidence>
<evidence type="ECO:0000256" key="5">
    <source>
        <dbReference type="ARBA" id="ARBA00022763"/>
    </source>
</evidence>
<dbReference type="SUPFAM" id="SSF50249">
    <property type="entry name" value="Nucleic acid-binding proteins"/>
    <property type="match status" value="1"/>
</dbReference>
<evidence type="ECO:0000256" key="6">
    <source>
        <dbReference type="ARBA" id="ARBA00022833"/>
    </source>
</evidence>
<dbReference type="Pfam" id="PF03120">
    <property type="entry name" value="OB_DNA_ligase"/>
    <property type="match status" value="1"/>
</dbReference>
<dbReference type="InterPro" id="IPR003583">
    <property type="entry name" value="Hlx-hairpin-Hlx_DNA-bd_motif"/>
</dbReference>
<dbReference type="SUPFAM" id="SSF47781">
    <property type="entry name" value="RuvA domain 2-like"/>
    <property type="match status" value="1"/>
</dbReference>
<dbReference type="InterPro" id="IPR036420">
    <property type="entry name" value="BRCT_dom_sf"/>
</dbReference>
<dbReference type="SMART" id="SM00278">
    <property type="entry name" value="HhH1"/>
    <property type="match status" value="3"/>
</dbReference>
<evidence type="ECO:0000256" key="4">
    <source>
        <dbReference type="ARBA" id="ARBA00022723"/>
    </source>
</evidence>
<evidence type="ECO:0000256" key="10">
    <source>
        <dbReference type="ARBA" id="ARBA00023211"/>
    </source>
</evidence>
<keyword evidence="4 12" id="KW-0479">Metal-binding</keyword>
<organism evidence="14 15">
    <name type="scientific">Candidatus Caccovicinus merdipullorum</name>
    <dbReference type="NCBI Taxonomy" id="2840724"/>
    <lineage>
        <taxon>Bacteria</taxon>
        <taxon>Bacillati</taxon>
        <taxon>Bacillota</taxon>
        <taxon>Clostridia</taxon>
        <taxon>Eubacteriales</taxon>
        <taxon>Candidatus Caccovicinus</taxon>
    </lineage>
</organism>
<reference evidence="14" key="1">
    <citation type="submission" date="2020-10" db="EMBL/GenBank/DDBJ databases">
        <authorList>
            <person name="Gilroy R."/>
        </authorList>
    </citation>
    <scope>NUCLEOTIDE SEQUENCE</scope>
    <source>
        <strain evidence="14">CHK123-3438</strain>
    </source>
</reference>
<dbReference type="EC" id="6.5.1.2" evidence="12"/>
<dbReference type="SUPFAM" id="SSF56091">
    <property type="entry name" value="DNA ligase/mRNA capping enzyme, catalytic domain"/>
    <property type="match status" value="1"/>
</dbReference>
<feature type="active site" description="N6-AMP-lysine intermediate" evidence="12">
    <location>
        <position position="104"/>
    </location>
</feature>
<reference evidence="14" key="2">
    <citation type="journal article" date="2021" name="PeerJ">
        <title>Extensive microbial diversity within the chicken gut microbiome revealed by metagenomics and culture.</title>
        <authorList>
            <person name="Gilroy R."/>
            <person name="Ravi A."/>
            <person name="Getino M."/>
            <person name="Pursley I."/>
            <person name="Horton D.L."/>
            <person name="Alikhan N.F."/>
            <person name="Baker D."/>
            <person name="Gharbi K."/>
            <person name="Hall N."/>
            <person name="Watson M."/>
            <person name="Adriaenssens E.M."/>
            <person name="Foster-Nyarko E."/>
            <person name="Jarju S."/>
            <person name="Secka A."/>
            <person name="Antonio M."/>
            <person name="Oren A."/>
            <person name="Chaudhuri R.R."/>
            <person name="La Ragione R."/>
            <person name="Hildebrand F."/>
            <person name="Pallen M.J."/>
        </authorList>
    </citation>
    <scope>NUCLEOTIDE SEQUENCE</scope>
    <source>
        <strain evidence="14">CHK123-3438</strain>
    </source>
</reference>
<dbReference type="InterPro" id="IPR041663">
    <property type="entry name" value="DisA/LigA_HHH"/>
</dbReference>
<dbReference type="InterPro" id="IPR001679">
    <property type="entry name" value="DNA_ligase"/>
</dbReference>
<evidence type="ECO:0000256" key="2">
    <source>
        <dbReference type="ARBA" id="ARBA00022598"/>
    </source>
</evidence>
<keyword evidence="7 12" id="KW-0460">Magnesium</keyword>
<keyword evidence="9 12" id="KW-0234">DNA repair</keyword>
<feature type="binding site" evidence="12">
    <location>
        <begin position="80"/>
        <end position="81"/>
    </location>
    <ligand>
        <name>NAD(+)</name>
        <dbReference type="ChEBI" id="CHEBI:57540"/>
    </ligand>
</feature>
<comment type="similarity">
    <text evidence="12">Belongs to the NAD-dependent DNA ligase family. LigA subfamily.</text>
</comment>
<dbReference type="Pfam" id="PF14520">
    <property type="entry name" value="HHH_5"/>
    <property type="match status" value="1"/>
</dbReference>
<accession>A0A9D1GGT5</accession>
<comment type="cofactor">
    <cofactor evidence="12">
        <name>Mg(2+)</name>
        <dbReference type="ChEBI" id="CHEBI:18420"/>
    </cofactor>
    <cofactor evidence="12">
        <name>Mn(2+)</name>
        <dbReference type="ChEBI" id="CHEBI:29035"/>
    </cofactor>
</comment>
<dbReference type="InterPro" id="IPR010994">
    <property type="entry name" value="RuvA_2-like"/>
</dbReference>
<evidence type="ECO:0000256" key="1">
    <source>
        <dbReference type="ARBA" id="ARBA00004067"/>
    </source>
</evidence>
<dbReference type="SMART" id="SM00292">
    <property type="entry name" value="BRCT"/>
    <property type="match status" value="1"/>
</dbReference>
<comment type="catalytic activity">
    <reaction evidence="11 12">
        <text>NAD(+) + (deoxyribonucleotide)n-3'-hydroxyl + 5'-phospho-(deoxyribonucleotide)m = (deoxyribonucleotide)n+m + AMP + beta-nicotinamide D-nucleotide.</text>
        <dbReference type="EC" id="6.5.1.2"/>
    </reaction>
</comment>
<dbReference type="PROSITE" id="PS50172">
    <property type="entry name" value="BRCT"/>
    <property type="match status" value="1"/>
</dbReference>
<dbReference type="InterPro" id="IPR012340">
    <property type="entry name" value="NA-bd_OB-fold"/>
</dbReference>
<feature type="binding site" evidence="12">
    <location>
        <position position="386"/>
    </location>
    <ligand>
        <name>Zn(2+)</name>
        <dbReference type="ChEBI" id="CHEBI:29105"/>
    </ligand>
</feature>
<proteinExistence type="inferred from homology"/>
<feature type="binding site" evidence="12">
    <location>
        <position position="411"/>
    </location>
    <ligand>
        <name>Zn(2+)</name>
        <dbReference type="ChEBI" id="CHEBI:29105"/>
    </ligand>
</feature>
<evidence type="ECO:0000256" key="12">
    <source>
        <dbReference type="HAMAP-Rule" id="MF_01588"/>
    </source>
</evidence>
<evidence type="ECO:0000256" key="8">
    <source>
        <dbReference type="ARBA" id="ARBA00023027"/>
    </source>
</evidence>
<sequence length="663" mass="73953">MNEKILRMKELAEVLSKAGRAYYQEDREIMSNFEYDRLYDELAALEKETGVILSGSPTQKVGYQVLSELPKEAHESPMLSLDKTKSPDDLAEWLGDQEGLLSWKMDGLTIVLTYEDGRLAKAVTRGNGEIGEVITPNARVFANIPLNIGFKGQLVLRGEAVIRYSDFRRINEEIEDVDARYKNPRNLCSGSVRQLNSQITAQRNVRFLAFMLVRAEGLDFENSREKQFIWLKSQGFDVVEYVRVNRDNVKEAVEDFAGRISDSDIPSDGLVLLLDDIAYGESLGRTAKFPRNSIAFKWADEVRETRLDYIEWSPSRTGLINPVAVFEPVELEGTTVSRASVHNISIMEALELGEGDRITVYKANMIIPQIADNLTRSASIAIPKICPVCGGATEIRQVEDVRSLYCTNPDCQAKKIKSFTLFVSRDALNVDGLSEATLEKFIGAGFIHEFADIFALDKHRDAIVEMEGFGEKSYENLMNSLKRASHTTLPRLIYGLGIAGIGLANAKVLCRQFCYDLDAMRKATMEELVSADGIGEVLARAWIDYFSQEKNNRQLDHLLQVLDIQKETVSDEAGIFQGKTFVITGSLEHFSNRKELQELIESLGGKAAGSVSAKTSYLINNDTASSSSKNKKAKELGIPILSEADFLKLVEEEKEAAGQAESR</sequence>
<feature type="domain" description="BRCT" evidence="13">
    <location>
        <begin position="571"/>
        <end position="654"/>
    </location>
</feature>
<dbReference type="InterPro" id="IPR004150">
    <property type="entry name" value="NAD_DNA_ligase_OB"/>
</dbReference>
<dbReference type="InterPro" id="IPR013840">
    <property type="entry name" value="DNAligase_N"/>
</dbReference>
<dbReference type="NCBIfam" id="TIGR00575">
    <property type="entry name" value="dnlj"/>
    <property type="match status" value="1"/>
</dbReference>
<dbReference type="GO" id="GO:0046872">
    <property type="term" value="F:metal ion binding"/>
    <property type="evidence" value="ECO:0007669"/>
    <property type="project" value="UniProtKB-KW"/>
</dbReference>
<keyword evidence="3 12" id="KW-0235">DNA replication</keyword>
<feature type="binding site" evidence="12">
    <location>
        <position position="159"/>
    </location>
    <ligand>
        <name>NAD(+)</name>
        <dbReference type="ChEBI" id="CHEBI:57540"/>
    </ligand>
</feature>
<feature type="binding site" evidence="12">
    <location>
        <position position="297"/>
    </location>
    <ligand>
        <name>NAD(+)</name>
        <dbReference type="ChEBI" id="CHEBI:57540"/>
    </ligand>
</feature>
<dbReference type="PIRSF" id="PIRSF001604">
    <property type="entry name" value="LigA"/>
    <property type="match status" value="1"/>
</dbReference>
<feature type="binding site" evidence="12">
    <location>
        <position position="389"/>
    </location>
    <ligand>
        <name>Zn(2+)</name>
        <dbReference type="ChEBI" id="CHEBI:29105"/>
    </ligand>
</feature>
<dbReference type="Gene3D" id="3.30.470.30">
    <property type="entry name" value="DNA ligase/mRNA capping enzyme"/>
    <property type="match status" value="1"/>
</dbReference>
<dbReference type="HAMAP" id="MF_01588">
    <property type="entry name" value="DNA_ligase_A"/>
    <property type="match status" value="1"/>
</dbReference>
<dbReference type="Gene3D" id="2.40.50.140">
    <property type="entry name" value="Nucleic acid-binding proteins"/>
    <property type="match status" value="1"/>
</dbReference>
<dbReference type="Gene3D" id="1.10.150.20">
    <property type="entry name" value="5' to 3' exonuclease, C-terminal subdomain"/>
    <property type="match status" value="2"/>
</dbReference>
<dbReference type="Pfam" id="PF12826">
    <property type="entry name" value="HHH_2"/>
    <property type="match status" value="1"/>
</dbReference>